<organism evidence="15 16">
    <name type="scientific">Steinernema carpocapsae</name>
    <name type="common">Entomopathogenic nematode</name>
    <dbReference type="NCBI Taxonomy" id="34508"/>
    <lineage>
        <taxon>Eukaryota</taxon>
        <taxon>Metazoa</taxon>
        <taxon>Ecdysozoa</taxon>
        <taxon>Nematoda</taxon>
        <taxon>Chromadorea</taxon>
        <taxon>Rhabditida</taxon>
        <taxon>Tylenchina</taxon>
        <taxon>Panagrolaimomorpha</taxon>
        <taxon>Strongyloidoidea</taxon>
        <taxon>Steinernematidae</taxon>
        <taxon>Steinernema</taxon>
    </lineage>
</organism>
<dbReference type="Pfam" id="PF01096">
    <property type="entry name" value="Zn_ribbon_TFIIS"/>
    <property type="match status" value="1"/>
</dbReference>
<dbReference type="InterPro" id="IPR035100">
    <property type="entry name" value="TF_IIS-typ"/>
</dbReference>
<dbReference type="GO" id="GO:0006368">
    <property type="term" value="P:transcription elongation by RNA polymerase II"/>
    <property type="evidence" value="ECO:0007669"/>
    <property type="project" value="InterPro"/>
</dbReference>
<dbReference type="SUPFAM" id="SSF57783">
    <property type="entry name" value="Zinc beta-ribbon"/>
    <property type="match status" value="1"/>
</dbReference>
<evidence type="ECO:0000256" key="2">
    <source>
        <dbReference type="ARBA" id="ARBA00009647"/>
    </source>
</evidence>
<evidence type="ECO:0000256" key="8">
    <source>
        <dbReference type="PROSITE-ProRule" id="PRU00472"/>
    </source>
</evidence>
<evidence type="ECO:0000313" key="16">
    <source>
        <dbReference type="Proteomes" id="UP000298663"/>
    </source>
</evidence>
<dbReference type="Pfam" id="PF07500">
    <property type="entry name" value="TFIIS_M"/>
    <property type="match status" value="1"/>
</dbReference>
<feature type="compositionally biased region" description="Low complexity" evidence="11">
    <location>
        <begin position="110"/>
        <end position="120"/>
    </location>
</feature>
<evidence type="ECO:0000259" key="14">
    <source>
        <dbReference type="PROSITE" id="PS51321"/>
    </source>
</evidence>
<keyword evidence="3 10" id="KW-0479">Metal-binding</keyword>
<dbReference type="Pfam" id="PF08711">
    <property type="entry name" value="Med26"/>
    <property type="match status" value="1"/>
</dbReference>
<evidence type="ECO:0000256" key="10">
    <source>
        <dbReference type="RuleBase" id="RU368078"/>
    </source>
</evidence>
<dbReference type="PANTHER" id="PTHR11477:SF0">
    <property type="entry name" value="IP08861P-RELATED"/>
    <property type="match status" value="1"/>
</dbReference>
<feature type="domain" description="TFIIS-type" evidence="12">
    <location>
        <begin position="251"/>
        <end position="291"/>
    </location>
</feature>
<keyword evidence="4 8" id="KW-0863">Zinc-finger</keyword>
<keyword evidence="6 9" id="KW-0539">Nucleus</keyword>
<dbReference type="SUPFAM" id="SSF47676">
    <property type="entry name" value="Conserved domain common to transcription factors TFIIS, elongin A, CRSP70"/>
    <property type="match status" value="1"/>
</dbReference>
<dbReference type="PROSITE" id="PS51321">
    <property type="entry name" value="TFIIS_CENTRAL"/>
    <property type="match status" value="1"/>
</dbReference>
<dbReference type="SMART" id="SM00440">
    <property type="entry name" value="ZnF_C2C2"/>
    <property type="match status" value="1"/>
</dbReference>
<comment type="caution">
    <text evidence="15">The sequence shown here is derived from an EMBL/GenBank/DDBJ whole genome shotgun (WGS) entry which is preliminary data.</text>
</comment>
<dbReference type="Gene3D" id="2.20.25.10">
    <property type="match status" value="1"/>
</dbReference>
<dbReference type="Gene3D" id="1.20.930.10">
    <property type="entry name" value="Conserved domain common to transcription factors TFIIS, elongin A, CRSP70"/>
    <property type="match status" value="1"/>
</dbReference>
<keyword evidence="10" id="KW-0238">DNA-binding</keyword>
<dbReference type="InterPro" id="IPR017923">
    <property type="entry name" value="TFIIS_N"/>
</dbReference>
<evidence type="ECO:0000259" key="13">
    <source>
        <dbReference type="PROSITE" id="PS51319"/>
    </source>
</evidence>
<dbReference type="PROSITE" id="PS51133">
    <property type="entry name" value="ZF_TFIIS_2"/>
    <property type="match status" value="1"/>
</dbReference>
<evidence type="ECO:0000313" key="15">
    <source>
        <dbReference type="EMBL" id="TKR93785.1"/>
    </source>
</evidence>
<feature type="domain" description="TFIIS central" evidence="14">
    <location>
        <begin position="134"/>
        <end position="248"/>
    </location>
</feature>
<dbReference type="PROSITE" id="PS00466">
    <property type="entry name" value="ZF_TFIIS_1"/>
    <property type="match status" value="1"/>
</dbReference>
<keyword evidence="10" id="KW-0805">Transcription regulation</keyword>
<dbReference type="PANTHER" id="PTHR11477">
    <property type="entry name" value="TRANSCRIPTION FACTOR S-II ZINC FINGER DOMAIN-CONTAINING PROTEIN"/>
    <property type="match status" value="1"/>
</dbReference>
<evidence type="ECO:0000256" key="4">
    <source>
        <dbReference type="ARBA" id="ARBA00022771"/>
    </source>
</evidence>
<dbReference type="InterPro" id="IPR003617">
    <property type="entry name" value="TFIIS/CRSP70_N_sub"/>
</dbReference>
<evidence type="ECO:0000256" key="9">
    <source>
        <dbReference type="PROSITE-ProRule" id="PRU00649"/>
    </source>
</evidence>
<evidence type="ECO:0000256" key="6">
    <source>
        <dbReference type="ARBA" id="ARBA00023242"/>
    </source>
</evidence>
<dbReference type="NCBIfam" id="TIGR01385">
    <property type="entry name" value="TFSII"/>
    <property type="match status" value="1"/>
</dbReference>
<reference evidence="15 16" key="1">
    <citation type="journal article" date="2015" name="Genome Biol.">
        <title>Comparative genomics of Steinernema reveals deeply conserved gene regulatory networks.</title>
        <authorList>
            <person name="Dillman A.R."/>
            <person name="Macchietto M."/>
            <person name="Porter C.F."/>
            <person name="Rogers A."/>
            <person name="Williams B."/>
            <person name="Antoshechkin I."/>
            <person name="Lee M.M."/>
            <person name="Goodwin Z."/>
            <person name="Lu X."/>
            <person name="Lewis E.E."/>
            <person name="Goodrich-Blair H."/>
            <person name="Stock S.P."/>
            <person name="Adams B.J."/>
            <person name="Sternberg P.W."/>
            <person name="Mortazavi A."/>
        </authorList>
    </citation>
    <scope>NUCLEOTIDE SEQUENCE [LARGE SCALE GENOMIC DNA]</scope>
    <source>
        <strain evidence="15 16">ALL</strain>
    </source>
</reference>
<evidence type="ECO:0000256" key="3">
    <source>
        <dbReference type="ARBA" id="ARBA00022723"/>
    </source>
</evidence>
<dbReference type="Gene3D" id="1.10.472.30">
    <property type="entry name" value="Transcription elongation factor S-II, central domain"/>
    <property type="match status" value="1"/>
</dbReference>
<comment type="similarity">
    <text evidence="2 10">Belongs to the TFS-II family.</text>
</comment>
<dbReference type="InterPro" id="IPR035441">
    <property type="entry name" value="TFIIS/LEDGF_dom_sf"/>
</dbReference>
<dbReference type="STRING" id="34508.A0A4V6A696"/>
<dbReference type="InterPro" id="IPR003618">
    <property type="entry name" value="TFIIS_cen_dom"/>
</dbReference>
<sequence length="293" mass="32934">MSVKPSKLENEVLDISKKLQQIMDGKKDNGNVIDMLEALGKLPVTIEILTSTRVGMTINDLRKKTSDDKVSKRAKVLLKEWKGLLNSGNSTSNGKSSKPDKPEKEKEIAKPMNNASSSSAPVPFPSRTSNKDEMRQKWITMIANALRATELPDSTLDPEDLASQLEDALYDIHKGNDKYKAAMRSRVFNLRDKKNPALRENFLTGVVTPERFAKMTSEEMASAEMKEQREKFTKQAISEHQMAVTEGTPSDMFKCGKCGKTNTTYSQMQTRSADEPMTTFVFCRTCGNRWKFC</sequence>
<evidence type="ECO:0000256" key="1">
    <source>
        <dbReference type="ARBA" id="ARBA00004123"/>
    </source>
</evidence>
<reference evidence="15 16" key="2">
    <citation type="journal article" date="2019" name="G3 (Bethesda)">
        <title>Hybrid Assembly of the Genome of the Entomopathogenic Nematode Steinernema carpocapsae Identifies the X-Chromosome.</title>
        <authorList>
            <person name="Serra L."/>
            <person name="Macchietto M."/>
            <person name="Macias-Munoz A."/>
            <person name="McGill C.J."/>
            <person name="Rodriguez I.M."/>
            <person name="Rodriguez B."/>
            <person name="Murad R."/>
            <person name="Mortazavi A."/>
        </authorList>
    </citation>
    <scope>NUCLEOTIDE SEQUENCE [LARGE SCALE GENOMIC DNA]</scope>
    <source>
        <strain evidence="15 16">ALL</strain>
    </source>
</reference>
<dbReference type="InterPro" id="IPR036575">
    <property type="entry name" value="TFIIS_cen_dom_sf"/>
</dbReference>
<dbReference type="GO" id="GO:0003677">
    <property type="term" value="F:DNA binding"/>
    <property type="evidence" value="ECO:0007669"/>
    <property type="project" value="UniProtKB-KW"/>
</dbReference>
<feature type="compositionally biased region" description="Basic and acidic residues" evidence="11">
    <location>
        <begin position="97"/>
        <end position="109"/>
    </location>
</feature>
<dbReference type="InterPro" id="IPR006289">
    <property type="entry name" value="TFSII"/>
</dbReference>
<dbReference type="GO" id="GO:0005634">
    <property type="term" value="C:nucleus"/>
    <property type="evidence" value="ECO:0007669"/>
    <property type="project" value="UniProtKB-SubCell"/>
</dbReference>
<dbReference type="Proteomes" id="UP000298663">
    <property type="component" value="Unassembled WGS sequence"/>
</dbReference>
<name>A0A4V6A696_STECR</name>
<dbReference type="CDD" id="cd00183">
    <property type="entry name" value="TFIIS_I"/>
    <property type="match status" value="1"/>
</dbReference>
<dbReference type="AlphaFoldDB" id="A0A4V6A696"/>
<dbReference type="EMBL" id="AZBU02000002">
    <property type="protein sequence ID" value="TKR93785.1"/>
    <property type="molecule type" value="Genomic_DNA"/>
</dbReference>
<dbReference type="PIRSF" id="PIRSF006704">
    <property type="entry name" value="TF_IIS"/>
    <property type="match status" value="1"/>
</dbReference>
<comment type="subcellular location">
    <subcellularLocation>
        <location evidence="1 9 10">Nucleus</location>
    </subcellularLocation>
</comment>
<feature type="compositionally biased region" description="Low complexity" evidence="11">
    <location>
        <begin position="87"/>
        <end position="96"/>
    </location>
</feature>
<dbReference type="PROSITE" id="PS51319">
    <property type="entry name" value="TFIIS_N"/>
    <property type="match status" value="1"/>
</dbReference>
<comment type="function">
    <text evidence="7">Necessary for efficient RNA polymerase II transcription elongation past template-encoded arresting sites. The arresting sites in DNA have the property of trapping a certain fraction of elongating RNA polymerases that pass through, resulting in locked ternary complexes. Cleavage of the nascent transcript by S-II allows the resumption of elongation from the new 3'-terminus.</text>
</comment>
<dbReference type="OrthoDB" id="44867at2759"/>
<evidence type="ECO:0000256" key="11">
    <source>
        <dbReference type="SAM" id="MobiDB-lite"/>
    </source>
</evidence>
<accession>A0A4V6A696</accession>
<keyword evidence="5 10" id="KW-0862">Zinc</keyword>
<evidence type="ECO:0000256" key="7">
    <source>
        <dbReference type="ARBA" id="ARBA00025408"/>
    </source>
</evidence>
<feature type="region of interest" description="Disordered" evidence="11">
    <location>
        <begin position="87"/>
        <end position="133"/>
    </location>
</feature>
<keyword evidence="10" id="KW-0804">Transcription</keyword>
<gene>
    <name evidence="15" type="ORF">L596_008180</name>
</gene>
<evidence type="ECO:0000259" key="12">
    <source>
        <dbReference type="PROSITE" id="PS51133"/>
    </source>
</evidence>
<evidence type="ECO:0000256" key="5">
    <source>
        <dbReference type="ARBA" id="ARBA00022833"/>
    </source>
</evidence>
<dbReference type="SMART" id="SM00509">
    <property type="entry name" value="TFS2N"/>
    <property type="match status" value="1"/>
</dbReference>
<dbReference type="CDD" id="cd13749">
    <property type="entry name" value="Zn-ribbon_TFIIS"/>
    <property type="match status" value="1"/>
</dbReference>
<dbReference type="SMART" id="SM00510">
    <property type="entry name" value="TFS2M"/>
    <property type="match status" value="1"/>
</dbReference>
<proteinExistence type="inferred from homology"/>
<dbReference type="SUPFAM" id="SSF46942">
    <property type="entry name" value="Elongation factor TFIIS domain 2"/>
    <property type="match status" value="1"/>
</dbReference>
<protein>
    <recommendedName>
        <fullName evidence="10">Transcription elongation factor</fullName>
    </recommendedName>
</protein>
<dbReference type="FunFam" id="2.20.25.10:FF:000001">
    <property type="entry name" value="Probable Transcription elongation factor S-II"/>
    <property type="match status" value="1"/>
</dbReference>
<dbReference type="GO" id="GO:0008270">
    <property type="term" value="F:zinc ion binding"/>
    <property type="evidence" value="ECO:0007669"/>
    <property type="project" value="UniProtKB-UniRule"/>
</dbReference>
<keyword evidence="16" id="KW-1185">Reference proteome</keyword>
<dbReference type="InterPro" id="IPR001222">
    <property type="entry name" value="Znf_TFIIS"/>
</dbReference>
<feature type="domain" description="TFIIS N-terminal" evidence="13">
    <location>
        <begin position="11"/>
        <end position="88"/>
    </location>
</feature>